<dbReference type="PANTHER" id="PTHR30381">
    <property type="entry name" value="FLAGELLAR P-RING PERIPLASMIC PROTEIN FLGI"/>
    <property type="match status" value="1"/>
</dbReference>
<keyword evidence="7" id="KW-1185">Reference proteome</keyword>
<evidence type="ECO:0000256" key="2">
    <source>
        <dbReference type="ARBA" id="ARBA00004117"/>
    </source>
</evidence>
<comment type="similarity">
    <text evidence="5">Belongs to the FlgI family.</text>
</comment>
<dbReference type="Pfam" id="PF02119">
    <property type="entry name" value="FlgI"/>
    <property type="match status" value="1"/>
</dbReference>
<keyword evidence="6" id="KW-0969">Cilium</keyword>
<sequence precursor="true">MRSFYLLILFVMLSVPLESEAARIKDLADIRGVRDNQLIGYGLVVGLNSTGDYGQSEFTVQSVASMLSRMGIKVDRNRLQTRNVAAVMVTADLPPFARAGQRLDVNVASLGNARSLQGGTLIMTPLKGADGEVYAVAQGSLSVGGFEVRAPSGSAQAKNHVTAGNLPSGGIIERDVTIDLSTRESIQLILRTPDFATASEIANVISAFLGQPVQADANNPTLAQPNQGPAKAIDASTVSVTIPDGFRQNVPQFIGVLELLDVTPNQIARVVVNERTGTVVLGGDVRIREVAVAHGSLNVTINTDLYASQPSSFGQGDTQVVANATADVTEENRALQVVNQSASIQDVVSALNALGASPRDLISILQAIKAAGALDAELVIQ</sequence>
<feature type="chain" id="PRO_5023299580" description="Flagellar P-ring protein" evidence="5">
    <location>
        <begin position="22"/>
        <end position="381"/>
    </location>
</feature>
<organism evidence="6 7">
    <name type="scientific">Microvenator marinus</name>
    <dbReference type="NCBI Taxonomy" id="2600177"/>
    <lineage>
        <taxon>Bacteria</taxon>
        <taxon>Deltaproteobacteria</taxon>
        <taxon>Bradymonadales</taxon>
        <taxon>Microvenatoraceae</taxon>
        <taxon>Microvenator</taxon>
    </lineage>
</organism>
<comment type="function">
    <text evidence="1 5">Assembles around the rod to form the L-ring and probably protects the motor/basal body from shearing forces during rotation.</text>
</comment>
<evidence type="ECO:0000313" key="7">
    <source>
        <dbReference type="Proteomes" id="UP000321595"/>
    </source>
</evidence>
<dbReference type="NCBIfam" id="NF003676">
    <property type="entry name" value="PRK05303.1"/>
    <property type="match status" value="1"/>
</dbReference>
<dbReference type="GO" id="GO:0071973">
    <property type="term" value="P:bacterial-type flagellum-dependent cell motility"/>
    <property type="evidence" value="ECO:0007669"/>
    <property type="project" value="InterPro"/>
</dbReference>
<evidence type="ECO:0000256" key="5">
    <source>
        <dbReference type="HAMAP-Rule" id="MF_00416"/>
    </source>
</evidence>
<feature type="signal peptide" evidence="5">
    <location>
        <begin position="1"/>
        <end position="21"/>
    </location>
</feature>
<dbReference type="HAMAP" id="MF_00416">
    <property type="entry name" value="FlgI"/>
    <property type="match status" value="1"/>
</dbReference>
<name>A0A5B8XYT2_9DELT</name>
<keyword evidence="4 5" id="KW-0975">Bacterial flagellum</keyword>
<keyword evidence="6" id="KW-0966">Cell projection</keyword>
<dbReference type="AlphaFoldDB" id="A0A5B8XYT2"/>
<dbReference type="Proteomes" id="UP000321595">
    <property type="component" value="Chromosome"/>
</dbReference>
<dbReference type="OrthoDB" id="9786431at2"/>
<dbReference type="RefSeq" id="WP_146961190.1">
    <property type="nucleotide sequence ID" value="NZ_CP042467.1"/>
</dbReference>
<comment type="subunit">
    <text evidence="5">The basal body constitutes a major portion of the flagellar organelle and consists of four rings (L,P,S, and M) mounted on a central rod.</text>
</comment>
<dbReference type="PANTHER" id="PTHR30381:SF0">
    <property type="entry name" value="FLAGELLAR P-RING PROTEIN"/>
    <property type="match status" value="1"/>
</dbReference>
<comment type="subcellular location">
    <subcellularLocation>
        <location evidence="2 5">Bacterial flagellum basal body</location>
    </subcellularLocation>
</comment>
<dbReference type="KEGG" id="bbae:FRD01_15480"/>
<dbReference type="InterPro" id="IPR001782">
    <property type="entry name" value="Flag_FlgI"/>
</dbReference>
<gene>
    <name evidence="5" type="primary">flgI</name>
    <name evidence="6" type="ORF">FRD01_15480</name>
</gene>
<evidence type="ECO:0000256" key="4">
    <source>
        <dbReference type="ARBA" id="ARBA00023143"/>
    </source>
</evidence>
<dbReference type="EMBL" id="CP042467">
    <property type="protein sequence ID" value="QED28609.1"/>
    <property type="molecule type" value="Genomic_DNA"/>
</dbReference>
<dbReference type="PRINTS" id="PR01010">
    <property type="entry name" value="FLGPRINGFLGI"/>
</dbReference>
<accession>A0A5B8XYT2</accession>
<protein>
    <recommendedName>
        <fullName evidence="5">Flagellar P-ring protein</fullName>
    </recommendedName>
    <alternativeName>
        <fullName evidence="5">Basal body P-ring protein</fullName>
    </alternativeName>
</protein>
<dbReference type="GO" id="GO:0005198">
    <property type="term" value="F:structural molecule activity"/>
    <property type="evidence" value="ECO:0007669"/>
    <property type="project" value="InterPro"/>
</dbReference>
<reference evidence="6 7" key="1">
    <citation type="submission" date="2019-08" db="EMBL/GenBank/DDBJ databases">
        <authorList>
            <person name="Liang Q."/>
        </authorList>
    </citation>
    <scope>NUCLEOTIDE SEQUENCE [LARGE SCALE GENOMIC DNA]</scope>
    <source>
        <strain evidence="6 7">V1718</strain>
    </source>
</reference>
<evidence type="ECO:0000256" key="1">
    <source>
        <dbReference type="ARBA" id="ARBA00002591"/>
    </source>
</evidence>
<keyword evidence="6" id="KW-0282">Flagellum</keyword>
<keyword evidence="3 5" id="KW-0732">Signal</keyword>
<dbReference type="GO" id="GO:0009428">
    <property type="term" value="C:bacterial-type flagellum basal body, distal rod, P ring"/>
    <property type="evidence" value="ECO:0007669"/>
    <property type="project" value="InterPro"/>
</dbReference>
<evidence type="ECO:0000313" key="6">
    <source>
        <dbReference type="EMBL" id="QED28609.1"/>
    </source>
</evidence>
<dbReference type="GO" id="GO:0030288">
    <property type="term" value="C:outer membrane-bounded periplasmic space"/>
    <property type="evidence" value="ECO:0007669"/>
    <property type="project" value="InterPro"/>
</dbReference>
<proteinExistence type="inferred from homology"/>
<evidence type="ECO:0000256" key="3">
    <source>
        <dbReference type="ARBA" id="ARBA00022729"/>
    </source>
</evidence>